<reference evidence="2 3" key="1">
    <citation type="submission" date="2019-03" db="EMBL/GenBank/DDBJ databases">
        <title>Genomic Encyclopedia of Archaeal and Bacterial Type Strains, Phase II (KMG-II): from individual species to whole genera.</title>
        <authorList>
            <person name="Goeker M."/>
        </authorList>
    </citation>
    <scope>NUCLEOTIDE SEQUENCE [LARGE SCALE GENOMIC DNA]</scope>
    <source>
        <strain evidence="2 3">DSM 25687</strain>
    </source>
</reference>
<dbReference type="EMBL" id="SNXR01000011">
    <property type="protein sequence ID" value="TDP60896.1"/>
    <property type="molecule type" value="Genomic_DNA"/>
</dbReference>
<dbReference type="AlphaFoldDB" id="A0A4R6QFU4"/>
<keyword evidence="3" id="KW-1185">Reference proteome</keyword>
<comment type="caution">
    <text evidence="2">The sequence shown here is derived from an EMBL/GenBank/DDBJ whole genome shotgun (WGS) entry which is preliminary data.</text>
</comment>
<gene>
    <name evidence="2" type="ORF">BC748_0498</name>
</gene>
<evidence type="ECO:0000313" key="2">
    <source>
        <dbReference type="EMBL" id="TDP60896.1"/>
    </source>
</evidence>
<name>A0A4R6QFU4_9FLAO</name>
<keyword evidence="1" id="KW-0732">Signal</keyword>
<accession>A0A4R6QFU4</accession>
<proteinExistence type="predicted"/>
<sequence>MKKTISLLLVCFFFVATGFAQSNKKAKLNPNDYALFGEKFTLDKVMTEKEMLKKYKSLKKGDTIYVKFQSDIKTVCKKKGCWMNLDLTDDNKAFVKFKDYGFFVPLNADGSESIVYGKAYIDVVSVDELKHYAKDGGKTQAEINKIKKPEITYAFMANGVYIKK</sequence>
<dbReference type="Pfam" id="PF16267">
    <property type="entry name" value="DUF4920"/>
    <property type="match status" value="1"/>
</dbReference>
<protein>
    <submittedName>
        <fullName evidence="2">Uncharacterized protein DUF4920</fullName>
    </submittedName>
</protein>
<dbReference type="RefSeq" id="WP_133531857.1">
    <property type="nucleotide sequence ID" value="NZ_SNXR01000011.1"/>
</dbReference>
<dbReference type="OrthoDB" id="129527at2"/>
<dbReference type="InterPro" id="IPR032577">
    <property type="entry name" value="DUF4920"/>
</dbReference>
<organism evidence="2 3">
    <name type="scientific">Flavobacterium dankookense</name>
    <dbReference type="NCBI Taxonomy" id="706186"/>
    <lineage>
        <taxon>Bacteria</taxon>
        <taxon>Pseudomonadati</taxon>
        <taxon>Bacteroidota</taxon>
        <taxon>Flavobacteriia</taxon>
        <taxon>Flavobacteriales</taxon>
        <taxon>Flavobacteriaceae</taxon>
        <taxon>Flavobacterium</taxon>
    </lineage>
</organism>
<feature type="chain" id="PRO_5020855469" evidence="1">
    <location>
        <begin position="23"/>
        <end position="164"/>
    </location>
</feature>
<feature type="signal peptide" evidence="1">
    <location>
        <begin position="1"/>
        <end position="22"/>
    </location>
</feature>
<evidence type="ECO:0000313" key="3">
    <source>
        <dbReference type="Proteomes" id="UP000295260"/>
    </source>
</evidence>
<dbReference type="Proteomes" id="UP000295260">
    <property type="component" value="Unassembled WGS sequence"/>
</dbReference>
<evidence type="ECO:0000256" key="1">
    <source>
        <dbReference type="SAM" id="SignalP"/>
    </source>
</evidence>